<name>A0A1J3JYQ9_NOCCA</name>
<dbReference type="AlphaFoldDB" id="A0A1J3JYQ9"/>
<dbReference type="EMBL" id="GEVM01008513">
    <property type="protein sequence ID" value="JAU97425.1"/>
    <property type="molecule type" value="Transcribed_RNA"/>
</dbReference>
<dbReference type="EMBL" id="GEVM01015667">
    <property type="protein sequence ID" value="JAU90271.1"/>
    <property type="molecule type" value="Transcribed_RNA"/>
</dbReference>
<evidence type="ECO:0000313" key="2">
    <source>
        <dbReference type="EMBL" id="JAU90271.1"/>
    </source>
</evidence>
<evidence type="ECO:0000256" key="1">
    <source>
        <dbReference type="SAM" id="MobiDB-lite"/>
    </source>
</evidence>
<gene>
    <name evidence="3" type="ORF">MP_TR7903_c2_g1_i1_g.24009</name>
    <name evidence="2" type="ORF">MP_TR7903_c2_g2_i1_g.24015</name>
</gene>
<accession>A0A1J3JYQ9</accession>
<feature type="region of interest" description="Disordered" evidence="1">
    <location>
        <begin position="1"/>
        <end position="22"/>
    </location>
</feature>
<sequence length="111" mass="12930">MRASKRPMRASKNCMKASKKYKMARMNTESSHEGLWHEKWSRFHINPKPGLRRGVEDHIICVQSWPLVNLSQPLVQLSRRPSLREGIRVRVRRPKEGQASLTIKCGFINSH</sequence>
<reference evidence="3" key="1">
    <citation type="submission" date="2016-07" db="EMBL/GenBank/DDBJ databases">
        <title>De novo transcriptome assembly of four accessions of the metal hyperaccumulator plant Noccaea caerulescens.</title>
        <authorList>
            <person name="Blande D."/>
            <person name="Halimaa P."/>
            <person name="Tervahauta A.I."/>
            <person name="Aarts M.G."/>
            <person name="Karenlampi S.O."/>
        </authorList>
    </citation>
    <scope>NUCLEOTIDE SEQUENCE</scope>
</reference>
<proteinExistence type="predicted"/>
<organism evidence="3">
    <name type="scientific">Noccaea caerulescens</name>
    <name type="common">Alpine penny-cress</name>
    <name type="synonym">Thlaspi caerulescens</name>
    <dbReference type="NCBI Taxonomy" id="107243"/>
    <lineage>
        <taxon>Eukaryota</taxon>
        <taxon>Viridiplantae</taxon>
        <taxon>Streptophyta</taxon>
        <taxon>Embryophyta</taxon>
        <taxon>Tracheophyta</taxon>
        <taxon>Spermatophyta</taxon>
        <taxon>Magnoliopsida</taxon>
        <taxon>eudicotyledons</taxon>
        <taxon>Gunneridae</taxon>
        <taxon>Pentapetalae</taxon>
        <taxon>rosids</taxon>
        <taxon>malvids</taxon>
        <taxon>Brassicales</taxon>
        <taxon>Brassicaceae</taxon>
        <taxon>Coluteocarpeae</taxon>
        <taxon>Noccaea</taxon>
    </lineage>
</organism>
<evidence type="ECO:0000313" key="3">
    <source>
        <dbReference type="EMBL" id="JAU97425.1"/>
    </source>
</evidence>
<protein>
    <submittedName>
        <fullName evidence="3">Uncharacterized protein</fullName>
    </submittedName>
</protein>